<dbReference type="Pfam" id="PF03073">
    <property type="entry name" value="TspO_MBR"/>
    <property type="match status" value="1"/>
</dbReference>
<evidence type="ECO:0000313" key="7">
    <source>
        <dbReference type="EMBL" id="GGZ06935.1"/>
    </source>
</evidence>
<evidence type="ECO:0000313" key="8">
    <source>
        <dbReference type="EMBL" id="QBQ35031.1"/>
    </source>
</evidence>
<dbReference type="EMBL" id="CP038026">
    <property type="protein sequence ID" value="QBQ35031.1"/>
    <property type="molecule type" value="Genomic_DNA"/>
</dbReference>
<organism evidence="7 10">
    <name type="scientific">Pseudoduganella plicata</name>
    <dbReference type="NCBI Taxonomy" id="321984"/>
    <lineage>
        <taxon>Bacteria</taxon>
        <taxon>Pseudomonadati</taxon>
        <taxon>Pseudomonadota</taxon>
        <taxon>Betaproteobacteria</taxon>
        <taxon>Burkholderiales</taxon>
        <taxon>Oxalobacteraceae</taxon>
        <taxon>Telluria group</taxon>
        <taxon>Pseudoduganella</taxon>
    </lineage>
</organism>
<evidence type="ECO:0000313" key="10">
    <source>
        <dbReference type="Proteomes" id="UP000619512"/>
    </source>
</evidence>
<reference evidence="7" key="1">
    <citation type="journal article" date="2014" name="Int. J. Syst. Evol. Microbiol.">
        <title>Complete genome sequence of Corynebacterium casei LMG S-19264T (=DSM 44701T), isolated from a smear-ripened cheese.</title>
        <authorList>
            <consortium name="US DOE Joint Genome Institute (JGI-PGF)"/>
            <person name="Walter F."/>
            <person name="Albersmeier A."/>
            <person name="Kalinowski J."/>
            <person name="Ruckert C."/>
        </authorList>
    </citation>
    <scope>NUCLEOTIDE SEQUENCE</scope>
    <source>
        <strain evidence="7">KCTC 12344</strain>
    </source>
</reference>
<dbReference type="OrthoDB" id="9795496at2"/>
<name>A0A4P7B948_9BURK</name>
<dbReference type="PANTHER" id="PTHR10057">
    <property type="entry name" value="PERIPHERAL-TYPE BENZODIAZEPINE RECEPTOR"/>
    <property type="match status" value="1"/>
</dbReference>
<evidence type="ECO:0000256" key="6">
    <source>
        <dbReference type="SAM" id="Phobius"/>
    </source>
</evidence>
<dbReference type="PIRSF" id="PIRSF005859">
    <property type="entry name" value="PBR"/>
    <property type="match status" value="1"/>
</dbReference>
<keyword evidence="3 6" id="KW-0812">Transmembrane</keyword>
<evidence type="ECO:0000256" key="4">
    <source>
        <dbReference type="ARBA" id="ARBA00022989"/>
    </source>
</evidence>
<comment type="similarity">
    <text evidence="2">Belongs to the TspO/BZRP family.</text>
</comment>
<dbReference type="Gene3D" id="1.20.1260.100">
    <property type="entry name" value="TspO/MBR protein"/>
    <property type="match status" value="1"/>
</dbReference>
<evidence type="ECO:0000256" key="1">
    <source>
        <dbReference type="ARBA" id="ARBA00004141"/>
    </source>
</evidence>
<protein>
    <submittedName>
        <fullName evidence="7">Tryptophan-rich sensory protein</fullName>
    </submittedName>
</protein>
<accession>A0A4P7B948</accession>
<dbReference type="FunFam" id="1.20.1260.100:FF:000001">
    <property type="entry name" value="translocator protein 2"/>
    <property type="match status" value="1"/>
</dbReference>
<dbReference type="GO" id="GO:0016020">
    <property type="term" value="C:membrane"/>
    <property type="evidence" value="ECO:0007669"/>
    <property type="project" value="UniProtKB-SubCell"/>
</dbReference>
<dbReference type="EMBL" id="BMWW01000010">
    <property type="protein sequence ID" value="GGZ06935.1"/>
    <property type="molecule type" value="Genomic_DNA"/>
</dbReference>
<proteinExistence type="inferred from homology"/>
<feature type="transmembrane region" description="Helical" evidence="6">
    <location>
        <begin position="84"/>
        <end position="102"/>
    </location>
</feature>
<gene>
    <name evidence="7" type="primary">tspO</name>
    <name evidence="8" type="ORF">E1742_01715</name>
    <name evidence="7" type="ORF">GCM10007388_45670</name>
</gene>
<comment type="subcellular location">
    <subcellularLocation>
        <location evidence="1">Membrane</location>
        <topology evidence="1">Multi-pass membrane protein</topology>
    </subcellularLocation>
</comment>
<dbReference type="CDD" id="cd15904">
    <property type="entry name" value="TSPO_MBR"/>
    <property type="match status" value="1"/>
</dbReference>
<evidence type="ECO:0000256" key="5">
    <source>
        <dbReference type="ARBA" id="ARBA00023136"/>
    </source>
</evidence>
<keyword evidence="4 6" id="KW-1133">Transmembrane helix</keyword>
<dbReference type="Proteomes" id="UP000619512">
    <property type="component" value="Unassembled WGS sequence"/>
</dbReference>
<feature type="transmembrane region" description="Helical" evidence="6">
    <location>
        <begin position="54"/>
        <end position="72"/>
    </location>
</feature>
<feature type="transmembrane region" description="Helical" evidence="6">
    <location>
        <begin position="136"/>
        <end position="157"/>
    </location>
</feature>
<reference evidence="8 9" key="2">
    <citation type="submission" date="2019-03" db="EMBL/GenBank/DDBJ databases">
        <title>Draft Genome Sequences of Six Type Strains of the Genus Massilia.</title>
        <authorList>
            <person name="Miess H."/>
            <person name="Frediansyhah A."/>
            <person name="Gross H."/>
        </authorList>
    </citation>
    <scope>NUCLEOTIDE SEQUENCE [LARGE SCALE GENOMIC DNA]</scope>
    <source>
        <strain evidence="8 9">DSM 17505</strain>
    </source>
</reference>
<dbReference type="InterPro" id="IPR038330">
    <property type="entry name" value="TspO/MBR-related_sf"/>
</dbReference>
<dbReference type="PANTHER" id="PTHR10057:SF0">
    <property type="entry name" value="TRANSLOCATOR PROTEIN"/>
    <property type="match status" value="1"/>
</dbReference>
<dbReference type="GO" id="GO:0033013">
    <property type="term" value="P:tetrapyrrole metabolic process"/>
    <property type="evidence" value="ECO:0007669"/>
    <property type="project" value="UniProtKB-ARBA"/>
</dbReference>
<dbReference type="AlphaFoldDB" id="A0A4P7B948"/>
<dbReference type="Proteomes" id="UP000294359">
    <property type="component" value="Chromosome"/>
</dbReference>
<evidence type="ECO:0000256" key="3">
    <source>
        <dbReference type="ARBA" id="ARBA00022692"/>
    </source>
</evidence>
<reference evidence="7" key="3">
    <citation type="submission" date="2022-12" db="EMBL/GenBank/DDBJ databases">
        <authorList>
            <person name="Sun Q."/>
            <person name="Kim S."/>
        </authorList>
    </citation>
    <scope>NUCLEOTIDE SEQUENCE</scope>
    <source>
        <strain evidence="7">KCTC 12344</strain>
    </source>
</reference>
<keyword evidence="9" id="KW-1185">Reference proteome</keyword>
<dbReference type="InterPro" id="IPR004307">
    <property type="entry name" value="TspO_MBR"/>
</dbReference>
<evidence type="ECO:0000256" key="2">
    <source>
        <dbReference type="ARBA" id="ARBA00007524"/>
    </source>
</evidence>
<sequence>MNTNRLGASVRSLAAWLLVTFVAAALGAWASRDAPEFYRELVKPDWAPPAGVFGPVWTVLYLLMGIAAWLVWKVRGFATAPRTLTLYLVQLAANALWSWLFFGWHLGAAAFVEVLILWLLVGATVVTFWRARRIGGVLLLPYFAWVTFAGALTFAVWQRNPGLLGG</sequence>
<evidence type="ECO:0000313" key="9">
    <source>
        <dbReference type="Proteomes" id="UP000294359"/>
    </source>
</evidence>
<feature type="transmembrane region" description="Helical" evidence="6">
    <location>
        <begin position="108"/>
        <end position="129"/>
    </location>
</feature>
<keyword evidence="5 6" id="KW-0472">Membrane</keyword>
<dbReference type="RefSeq" id="WP_134383156.1">
    <property type="nucleotide sequence ID" value="NZ_BMWW01000010.1"/>
</dbReference>